<evidence type="ECO:0000256" key="1">
    <source>
        <dbReference type="ARBA" id="ARBA00004567"/>
    </source>
</evidence>
<evidence type="ECO:0000256" key="5">
    <source>
        <dbReference type="ARBA" id="ARBA00023010"/>
    </source>
</evidence>
<dbReference type="Pfam" id="PF15967">
    <property type="entry name" value="Nucleoporin_FG2"/>
    <property type="match status" value="1"/>
</dbReference>
<evidence type="ECO:0000256" key="6">
    <source>
        <dbReference type="ARBA" id="ARBA00023132"/>
    </source>
</evidence>
<dbReference type="Proteomes" id="UP000316759">
    <property type="component" value="Unassembled WGS sequence"/>
</dbReference>
<dbReference type="Gene3D" id="6.10.140.1350">
    <property type="match status" value="1"/>
</dbReference>
<keyword evidence="8" id="KW-0175">Coiled coil</keyword>
<dbReference type="InterPro" id="IPR024882">
    <property type="entry name" value="NUP58/p45/49"/>
</dbReference>
<keyword evidence="4" id="KW-0653">Protein transport</keyword>
<dbReference type="PANTHER" id="PTHR13437">
    <property type="entry name" value="NUCLEOPORIN P58/P45 NUCLEOPORIN-LIKE PROTEIN 1"/>
    <property type="match status" value="1"/>
</dbReference>
<name>A0A504YGY5_FASGI</name>
<protein>
    <submittedName>
        <fullName evidence="9">Methionine aminopeptidase 1D mitochondrial</fullName>
    </submittedName>
</protein>
<dbReference type="GO" id="GO:0008139">
    <property type="term" value="F:nuclear localization sequence binding"/>
    <property type="evidence" value="ECO:0007669"/>
    <property type="project" value="InterPro"/>
</dbReference>
<evidence type="ECO:0000256" key="4">
    <source>
        <dbReference type="ARBA" id="ARBA00022927"/>
    </source>
</evidence>
<evidence type="ECO:0000256" key="3">
    <source>
        <dbReference type="ARBA" id="ARBA00022816"/>
    </source>
</evidence>
<keyword evidence="5" id="KW-0811">Translocation</keyword>
<evidence type="ECO:0000313" key="10">
    <source>
        <dbReference type="Proteomes" id="UP000316759"/>
    </source>
</evidence>
<dbReference type="GO" id="GO:0017056">
    <property type="term" value="F:structural constituent of nuclear pore"/>
    <property type="evidence" value="ECO:0007669"/>
    <property type="project" value="InterPro"/>
</dbReference>
<evidence type="ECO:0000256" key="2">
    <source>
        <dbReference type="ARBA" id="ARBA00022448"/>
    </source>
</evidence>
<dbReference type="STRING" id="46835.A0A504YGY5"/>
<dbReference type="OrthoDB" id="2538017at2759"/>
<keyword evidence="3" id="KW-0509">mRNA transport</keyword>
<dbReference type="GO" id="GO:0005643">
    <property type="term" value="C:nuclear pore"/>
    <property type="evidence" value="ECO:0007669"/>
    <property type="project" value="UniProtKB-SubCell"/>
</dbReference>
<dbReference type="GO" id="GO:0004177">
    <property type="term" value="F:aminopeptidase activity"/>
    <property type="evidence" value="ECO:0007669"/>
    <property type="project" value="UniProtKB-KW"/>
</dbReference>
<proteinExistence type="predicted"/>
<keyword evidence="9" id="KW-0645">Protease</keyword>
<dbReference type="GO" id="GO:0015031">
    <property type="term" value="P:protein transport"/>
    <property type="evidence" value="ECO:0007669"/>
    <property type="project" value="UniProtKB-KW"/>
</dbReference>
<dbReference type="EMBL" id="SUNJ01009426">
    <property type="protein sequence ID" value="TPP60444.1"/>
    <property type="molecule type" value="Genomic_DNA"/>
</dbReference>
<evidence type="ECO:0000256" key="8">
    <source>
        <dbReference type="SAM" id="Coils"/>
    </source>
</evidence>
<keyword evidence="2" id="KW-0813">Transport</keyword>
<reference evidence="9 10" key="1">
    <citation type="submission" date="2019-04" db="EMBL/GenBank/DDBJ databases">
        <title>Annotation for the trematode Fasciola gigantica.</title>
        <authorList>
            <person name="Choi Y.-J."/>
        </authorList>
    </citation>
    <scope>NUCLEOTIDE SEQUENCE [LARGE SCALE GENOMIC DNA]</scope>
    <source>
        <strain evidence="9">Uganda_cow_1</strain>
    </source>
</reference>
<comment type="caution">
    <text evidence="9">The sequence shown here is derived from an EMBL/GenBank/DDBJ whole genome shotgun (WGS) entry which is preliminary data.</text>
</comment>
<keyword evidence="10" id="KW-1185">Reference proteome</keyword>
<evidence type="ECO:0000313" key="9">
    <source>
        <dbReference type="EMBL" id="TPP60444.1"/>
    </source>
</evidence>
<organism evidence="9 10">
    <name type="scientific">Fasciola gigantica</name>
    <name type="common">Giant liver fluke</name>
    <dbReference type="NCBI Taxonomy" id="46835"/>
    <lineage>
        <taxon>Eukaryota</taxon>
        <taxon>Metazoa</taxon>
        <taxon>Spiralia</taxon>
        <taxon>Lophotrochozoa</taxon>
        <taxon>Platyhelminthes</taxon>
        <taxon>Trematoda</taxon>
        <taxon>Digenea</taxon>
        <taxon>Plagiorchiida</taxon>
        <taxon>Echinostomata</taxon>
        <taxon>Echinostomatoidea</taxon>
        <taxon>Fasciolidae</taxon>
        <taxon>Fasciola</taxon>
    </lineage>
</organism>
<sequence length="450" mass="48012">MKGISVLFIAHSHKMSGFGLLGGTALVKQPQSQQPKDQLLCPELIATVDNFRAFLSEQKKLREELVNLSQQPLVKLKDELSCIVQQVSAVTAGLRRITAQRDRLSEDVKKEEANMGIVQRNADSGLVMQYENNATIEYFLSKAVEFDTRMCSYKQELEVIEENISSQNRSCLSPKDLVSLLRQMDNEFICLAAQLYTAYEQIKVLKTHYLRNLRSNNSDSRNPFSEVEAASAKLRQLDANLDLAPLSLRQTSNVKTPYGPTRFLGTTNTATPLLPALTNQTTNFNVGTQPNPLGLQAPNLLGQRSSDSLNPSIGFGLGSSSFAQSGATTRTNLGLSGPFQLNPLGATTTANIPSGLGSTTSAAQKPFSFGLGMPTATATTGAGVSPFGQTTATAATSPFTTSVFPGTSGIVASAPSSLFGAGLGSTSSAGDNLFGKRVATKPSSLFLPKT</sequence>
<dbReference type="PANTHER" id="PTHR13437:SF2">
    <property type="entry name" value="NUCLEOPORIN P58_P45"/>
    <property type="match status" value="1"/>
</dbReference>
<dbReference type="GO" id="GO:0051028">
    <property type="term" value="P:mRNA transport"/>
    <property type="evidence" value="ECO:0007669"/>
    <property type="project" value="UniProtKB-KW"/>
</dbReference>
<gene>
    <name evidence="9" type="ORF">FGIG_00324</name>
</gene>
<dbReference type="AlphaFoldDB" id="A0A504YGY5"/>
<feature type="coiled-coil region" evidence="8">
    <location>
        <begin position="51"/>
        <end position="121"/>
    </location>
</feature>
<keyword evidence="9" id="KW-0031">Aminopeptidase</keyword>
<comment type="subcellular location">
    <subcellularLocation>
        <location evidence="1">Nucleus</location>
        <location evidence="1">Nuclear pore complex</location>
    </subcellularLocation>
</comment>
<keyword evidence="7" id="KW-0539">Nucleus</keyword>
<keyword evidence="6" id="KW-0906">Nuclear pore complex</keyword>
<keyword evidence="9" id="KW-0378">Hydrolase</keyword>
<evidence type="ECO:0000256" key="7">
    <source>
        <dbReference type="ARBA" id="ARBA00023242"/>
    </source>
</evidence>
<accession>A0A504YGY5</accession>